<feature type="region of interest" description="Disordered" evidence="1">
    <location>
        <begin position="75"/>
        <end position="98"/>
    </location>
</feature>
<dbReference type="RefSeq" id="XP_052750758.1">
    <property type="nucleotide sequence ID" value="XM_052894798.1"/>
</dbReference>
<feature type="region of interest" description="Disordered" evidence="1">
    <location>
        <begin position="137"/>
        <end position="235"/>
    </location>
</feature>
<name>A0ABM3MHY4_GALME</name>
<dbReference type="Pfam" id="PF08914">
    <property type="entry name" value="Myb_Rap1"/>
    <property type="match status" value="1"/>
</dbReference>
<protein>
    <submittedName>
        <fullName evidence="4">Uncharacterized protein LOC113513949 isoform X3</fullName>
    </submittedName>
</protein>
<feature type="region of interest" description="Disordered" evidence="1">
    <location>
        <begin position="551"/>
        <end position="654"/>
    </location>
</feature>
<organism evidence="3 4">
    <name type="scientific">Galleria mellonella</name>
    <name type="common">Greater wax moth</name>
    <dbReference type="NCBI Taxonomy" id="7137"/>
    <lineage>
        <taxon>Eukaryota</taxon>
        <taxon>Metazoa</taxon>
        <taxon>Ecdysozoa</taxon>
        <taxon>Arthropoda</taxon>
        <taxon>Hexapoda</taxon>
        <taxon>Insecta</taxon>
        <taxon>Pterygota</taxon>
        <taxon>Neoptera</taxon>
        <taxon>Endopterygota</taxon>
        <taxon>Lepidoptera</taxon>
        <taxon>Glossata</taxon>
        <taxon>Ditrysia</taxon>
        <taxon>Pyraloidea</taxon>
        <taxon>Pyralidae</taxon>
        <taxon>Galleriinae</taxon>
        <taxon>Galleria</taxon>
    </lineage>
</organism>
<keyword evidence="3" id="KW-1185">Reference proteome</keyword>
<evidence type="ECO:0000313" key="3">
    <source>
        <dbReference type="Proteomes" id="UP001652740"/>
    </source>
</evidence>
<accession>A0ABM3MHY4</accession>
<feature type="compositionally biased region" description="Basic residues" evidence="1">
    <location>
        <begin position="160"/>
        <end position="178"/>
    </location>
</feature>
<dbReference type="Gene3D" id="1.10.10.60">
    <property type="entry name" value="Homeodomain-like"/>
    <property type="match status" value="1"/>
</dbReference>
<evidence type="ECO:0000313" key="4">
    <source>
        <dbReference type="RefSeq" id="XP_052750758.1"/>
    </source>
</evidence>
<feature type="compositionally biased region" description="Basic and acidic residues" evidence="1">
    <location>
        <begin position="417"/>
        <end position="429"/>
    </location>
</feature>
<feature type="compositionally biased region" description="Basic residues" evidence="1">
    <location>
        <begin position="193"/>
        <end position="202"/>
    </location>
</feature>
<gene>
    <name evidence="4" type="primary">LOC113513949</name>
</gene>
<dbReference type="GeneID" id="113513949"/>
<evidence type="ECO:0000259" key="2">
    <source>
        <dbReference type="Pfam" id="PF08914"/>
    </source>
</evidence>
<feature type="region of interest" description="Disordered" evidence="1">
    <location>
        <begin position="321"/>
        <end position="470"/>
    </location>
</feature>
<sequence>MAVKFYVYGGGRWREVRLDGRVCGWGGRSRFMCMKRGKLNVVSTPAVLRGLRALAAGRPTTVKDGLPVSQLRCDPDKKHVPEQQQQQQHTHRRAGGGAAVSASTQCVATADAAVQASLPGARAAVAYIRETVKTKSTKRLRETRSPVVEKSTRAVSPTAKRSHRKSTPTKRSHKRKRSTWSESEPSDSDFVSKRRHQSKRTVVKISSDSELTARPRQSVARYKPMEVSSTQSGSESPCYKEVTIDLEDLSVLRSFLARENVWQVDLKKFDSNDKYKMAVLFKITPLVSVEPCPQIAEMQRHPSQGVISLKEFATKLGLRRIDAESSSDSDTDKENQVVSRFNRRARRYKRSKLYNSDNGANKERLAKKGTRASSSKSRDSVVTKSRIESRKTDSPVQFKDNTQLNTDSAKKNNKKRVASDKNNAHRENASVRLQPSESAVREKRNDEQTNNDNRARILRSVKTDSKGSADIQSRILRSSKVIDVKDSVESNDSSDVQTRIPASTKIADKANGKNKNASENQVRILRNSKIFSKDSADSNVSDAQVKLVRNTKINNKANGNKTKDNQIRIRRNRKIDDRVISADSDKVSDKSDKLKEKDQDSGSSSEFQTKVPKNDKSVSSENDDSDKRKRVQSAGNKEKQSASSGSLKAKVLKKKRPVIKPRAAAAREYSTLEDHAIVAWLGGGSRARRVNGNQLWQELEPAYPRLTGVERTWHSLRNRYLRYILPGLPALALPPSHAARLRAAAHHA</sequence>
<evidence type="ECO:0000256" key="1">
    <source>
        <dbReference type="SAM" id="MobiDB-lite"/>
    </source>
</evidence>
<dbReference type="Proteomes" id="UP001652740">
    <property type="component" value="Unplaced"/>
</dbReference>
<proteinExistence type="predicted"/>
<feature type="compositionally biased region" description="Polar residues" evidence="1">
    <location>
        <begin position="551"/>
        <end position="560"/>
    </location>
</feature>
<dbReference type="InterPro" id="IPR015010">
    <property type="entry name" value="TERF2IP_Myb"/>
</dbReference>
<reference evidence="4" key="1">
    <citation type="submission" date="2025-08" db="UniProtKB">
        <authorList>
            <consortium name="RefSeq"/>
        </authorList>
    </citation>
    <scope>IDENTIFICATION</scope>
    <source>
        <tissue evidence="4">Whole larvae</tissue>
    </source>
</reference>
<feature type="domain" description="TERF2-interacting telomeric protein 1 Myb" evidence="2">
    <location>
        <begin position="669"/>
        <end position="724"/>
    </location>
</feature>
<feature type="compositionally biased region" description="Basic residues" evidence="1">
    <location>
        <begin position="341"/>
        <end position="352"/>
    </location>
</feature>
<feature type="compositionally biased region" description="Basic and acidic residues" evidence="1">
    <location>
        <begin position="574"/>
        <end position="600"/>
    </location>
</feature>
<feature type="compositionally biased region" description="Basic and acidic residues" evidence="1">
    <location>
        <begin position="376"/>
        <end position="393"/>
    </location>
</feature>